<feature type="binding site" evidence="8">
    <location>
        <position position="245"/>
    </location>
    <ligand>
        <name>Mg(2+)</name>
        <dbReference type="ChEBI" id="CHEBI:18420"/>
    </ligand>
</feature>
<comment type="cofactor">
    <cofactor evidence="8">
        <name>Mg(2+)</name>
        <dbReference type="ChEBI" id="CHEBI:18420"/>
    </cofactor>
    <cofactor evidence="8">
        <name>Mn(2+)</name>
        <dbReference type="ChEBI" id="CHEBI:29035"/>
    </cofactor>
</comment>
<dbReference type="EC" id="2.7.7.-" evidence="8"/>
<keyword evidence="5 8" id="KW-0547">Nucleotide-binding</keyword>
<feature type="binding site" evidence="8">
    <location>
        <position position="179"/>
    </location>
    <ligand>
        <name>ATP</name>
        <dbReference type="ChEBI" id="CHEBI:30616"/>
    </ligand>
</feature>
<dbReference type="PANTHER" id="PTHR32057">
    <property type="entry name" value="PROTEIN ADENYLYLTRANSFERASE SELO, MITOCHONDRIAL"/>
    <property type="match status" value="1"/>
</dbReference>
<evidence type="ECO:0000256" key="8">
    <source>
        <dbReference type="HAMAP-Rule" id="MF_00692"/>
    </source>
</evidence>
<comment type="catalytic activity">
    <reaction evidence="8">
        <text>L-threonyl-[protein] + ATP = 3-O-(5'-adenylyl)-L-threonyl-[protein] + diphosphate</text>
        <dbReference type="Rhea" id="RHEA:54292"/>
        <dbReference type="Rhea" id="RHEA-COMP:11060"/>
        <dbReference type="Rhea" id="RHEA-COMP:13847"/>
        <dbReference type="ChEBI" id="CHEBI:30013"/>
        <dbReference type="ChEBI" id="CHEBI:30616"/>
        <dbReference type="ChEBI" id="CHEBI:33019"/>
        <dbReference type="ChEBI" id="CHEBI:138113"/>
        <dbReference type="EC" id="2.7.7.108"/>
    </reaction>
</comment>
<dbReference type="Pfam" id="PF02696">
    <property type="entry name" value="SelO"/>
    <property type="match status" value="1"/>
</dbReference>
<organism evidence="9 10">
    <name type="scientific">Sagittula salina</name>
    <dbReference type="NCBI Taxonomy" id="2820268"/>
    <lineage>
        <taxon>Bacteria</taxon>
        <taxon>Pseudomonadati</taxon>
        <taxon>Pseudomonadota</taxon>
        <taxon>Alphaproteobacteria</taxon>
        <taxon>Rhodobacterales</taxon>
        <taxon>Roseobacteraceae</taxon>
        <taxon>Sagittula</taxon>
    </lineage>
</organism>
<evidence type="ECO:0000313" key="10">
    <source>
        <dbReference type="Proteomes" id="UP000675940"/>
    </source>
</evidence>
<dbReference type="GO" id="GO:0030145">
    <property type="term" value="F:manganese ion binding"/>
    <property type="evidence" value="ECO:0007669"/>
    <property type="project" value="UniProtKB-UniRule"/>
</dbReference>
<evidence type="ECO:0000256" key="5">
    <source>
        <dbReference type="ARBA" id="ARBA00022741"/>
    </source>
</evidence>
<comment type="catalytic activity">
    <reaction evidence="8">
        <text>L-tyrosyl-[protein] + ATP = O-(5'-adenylyl)-L-tyrosyl-[protein] + diphosphate</text>
        <dbReference type="Rhea" id="RHEA:54288"/>
        <dbReference type="Rhea" id="RHEA-COMP:10136"/>
        <dbReference type="Rhea" id="RHEA-COMP:13846"/>
        <dbReference type="ChEBI" id="CHEBI:30616"/>
        <dbReference type="ChEBI" id="CHEBI:33019"/>
        <dbReference type="ChEBI" id="CHEBI:46858"/>
        <dbReference type="ChEBI" id="CHEBI:83624"/>
        <dbReference type="EC" id="2.7.7.108"/>
    </reaction>
</comment>
<feature type="binding site" evidence="8">
    <location>
        <position position="86"/>
    </location>
    <ligand>
        <name>ATP</name>
        <dbReference type="ChEBI" id="CHEBI:30616"/>
    </ligand>
</feature>
<keyword evidence="8" id="KW-0464">Manganese</keyword>
<sequence length="472" mass="50666">MSLSIPFDNSFARLEGPLFARLNPEPVAAPSLIAFNAPLAERLGIGGAEGADLPALFSGNRLPEGALPIAQVYAGHQFGGFSPQLGDGRAHLLGEVVAPDGARFDIQLKGSGPTPFSRRGDGRAWLGPVLREYLVSEAMHALGIPTTRALAAVRTGEDVIREAPLPGAILTRVASSHIRVGHFQYFAAQGDMDSLRTLFEHTRARHAPDAETPLDLLRATIAKQAALVTRWMAVGFIHGVMNTDNCTLSGETIDYGPCAFMDAYDPRRVYSSIDRFGRYAFAAQADIMVWNMAQLASALLSLEADDAVALPAYQAEVEAMPTLLRDEWLARFGAKIGLAAPRAEDAALIGRLLEMMHGGGSDFTNTFAALTDGSARDEIADRDAYDTWHAEWQARLASEDGAQATMRAANPRVIPRNHQVEAVIAAAVAGDDAPFHRLHAALATPYGNRAETGWLKHPPTEHEAVTATFCGT</sequence>
<reference evidence="9" key="1">
    <citation type="submission" date="2021-03" db="EMBL/GenBank/DDBJ databases">
        <title>Sagittula salina sp. nov. strain M10.9X isolated from the marine waste.</title>
        <authorList>
            <person name="Satari L."/>
            <person name="Molina-Menor E."/>
            <person name="Vidal-Verdu A."/>
            <person name="Pascual J."/>
            <person name="Pereto J."/>
            <person name="Porcar M."/>
        </authorList>
    </citation>
    <scope>NUCLEOTIDE SEQUENCE</scope>
    <source>
        <strain evidence="9">M10.9X</strain>
    </source>
</reference>
<dbReference type="PANTHER" id="PTHR32057:SF14">
    <property type="entry name" value="PROTEIN ADENYLYLTRANSFERASE SELO, MITOCHONDRIAL"/>
    <property type="match status" value="1"/>
</dbReference>
<protein>
    <recommendedName>
        <fullName evidence="8">Protein nucleotidyltransferase YdiU</fullName>
        <ecNumber evidence="8">2.7.7.-</ecNumber>
    </recommendedName>
    <alternativeName>
        <fullName evidence="8">Protein adenylyltransferase YdiU</fullName>
        <ecNumber evidence="8">2.7.7.108</ecNumber>
    </alternativeName>
    <alternativeName>
        <fullName evidence="8">Protein uridylyltransferase YdiU</fullName>
        <ecNumber evidence="8">2.7.7.-</ecNumber>
    </alternativeName>
</protein>
<feature type="binding site" evidence="8">
    <location>
        <position position="254"/>
    </location>
    <ligand>
        <name>ATP</name>
        <dbReference type="ChEBI" id="CHEBI:30616"/>
    </ligand>
</feature>
<dbReference type="NCBIfam" id="NF000658">
    <property type="entry name" value="PRK00029.1"/>
    <property type="match status" value="1"/>
</dbReference>
<comment type="function">
    <text evidence="8">Nucleotidyltransferase involved in the post-translational modification of proteins. It can catalyze the addition of adenosine monophosphate (AMP) or uridine monophosphate (UMP) to a protein, resulting in modifications known as AMPylation and UMPylation.</text>
</comment>
<comment type="catalytic activity">
    <reaction evidence="8">
        <text>L-seryl-[protein] + UTP = O-(5'-uridylyl)-L-seryl-[protein] + diphosphate</text>
        <dbReference type="Rhea" id="RHEA:64604"/>
        <dbReference type="Rhea" id="RHEA-COMP:9863"/>
        <dbReference type="Rhea" id="RHEA-COMP:16635"/>
        <dbReference type="ChEBI" id="CHEBI:29999"/>
        <dbReference type="ChEBI" id="CHEBI:33019"/>
        <dbReference type="ChEBI" id="CHEBI:46398"/>
        <dbReference type="ChEBI" id="CHEBI:156051"/>
    </reaction>
</comment>
<feature type="binding site" evidence="8">
    <location>
        <position position="121"/>
    </location>
    <ligand>
        <name>ATP</name>
        <dbReference type="ChEBI" id="CHEBI:30616"/>
    </ligand>
</feature>
<evidence type="ECO:0000256" key="1">
    <source>
        <dbReference type="ARBA" id="ARBA00009747"/>
    </source>
</evidence>
<comment type="catalytic activity">
    <reaction evidence="8">
        <text>L-tyrosyl-[protein] + UTP = O-(5'-uridylyl)-L-tyrosyl-[protein] + diphosphate</text>
        <dbReference type="Rhea" id="RHEA:83887"/>
        <dbReference type="Rhea" id="RHEA-COMP:10136"/>
        <dbReference type="Rhea" id="RHEA-COMP:20238"/>
        <dbReference type="ChEBI" id="CHEBI:33019"/>
        <dbReference type="ChEBI" id="CHEBI:46398"/>
        <dbReference type="ChEBI" id="CHEBI:46858"/>
        <dbReference type="ChEBI" id="CHEBI:90602"/>
    </reaction>
</comment>
<feature type="active site" description="Proton acceptor" evidence="8">
    <location>
        <position position="244"/>
    </location>
</feature>
<evidence type="ECO:0000256" key="6">
    <source>
        <dbReference type="ARBA" id="ARBA00022840"/>
    </source>
</evidence>
<dbReference type="RefSeq" id="WP_209359707.1">
    <property type="nucleotide sequence ID" value="NZ_JAGISH010000002.1"/>
</dbReference>
<name>A0A940S070_9RHOB</name>
<feature type="binding site" evidence="8">
    <location>
        <position position="88"/>
    </location>
    <ligand>
        <name>ATP</name>
        <dbReference type="ChEBI" id="CHEBI:30616"/>
    </ligand>
</feature>
<dbReference type="GO" id="GO:0000287">
    <property type="term" value="F:magnesium ion binding"/>
    <property type="evidence" value="ECO:0007669"/>
    <property type="project" value="UniProtKB-UniRule"/>
</dbReference>
<feature type="binding site" evidence="8">
    <location>
        <position position="89"/>
    </location>
    <ligand>
        <name>ATP</name>
        <dbReference type="ChEBI" id="CHEBI:30616"/>
    </ligand>
</feature>
<dbReference type="AlphaFoldDB" id="A0A940S070"/>
<keyword evidence="10" id="KW-1185">Reference proteome</keyword>
<evidence type="ECO:0000256" key="7">
    <source>
        <dbReference type="ARBA" id="ARBA00022842"/>
    </source>
</evidence>
<evidence type="ECO:0000256" key="3">
    <source>
        <dbReference type="ARBA" id="ARBA00022695"/>
    </source>
</evidence>
<comment type="similarity">
    <text evidence="1 8">Belongs to the SELO family.</text>
</comment>
<evidence type="ECO:0000256" key="2">
    <source>
        <dbReference type="ARBA" id="ARBA00022679"/>
    </source>
</evidence>
<feature type="binding site" evidence="8">
    <location>
        <position position="172"/>
    </location>
    <ligand>
        <name>ATP</name>
        <dbReference type="ChEBI" id="CHEBI:30616"/>
    </ligand>
</feature>
<feature type="binding site" evidence="8">
    <location>
        <position position="254"/>
    </location>
    <ligand>
        <name>Mg(2+)</name>
        <dbReference type="ChEBI" id="CHEBI:18420"/>
    </ligand>
</feature>
<keyword evidence="3 8" id="KW-0548">Nucleotidyltransferase</keyword>
<dbReference type="EC" id="2.7.7.108" evidence="8"/>
<dbReference type="GO" id="GO:0070733">
    <property type="term" value="F:AMPylase activity"/>
    <property type="evidence" value="ECO:0007669"/>
    <property type="project" value="UniProtKB-EC"/>
</dbReference>
<dbReference type="HAMAP" id="MF_00692">
    <property type="entry name" value="SelO"/>
    <property type="match status" value="1"/>
</dbReference>
<comment type="catalytic activity">
    <reaction evidence="8">
        <text>L-seryl-[protein] + ATP = 3-O-(5'-adenylyl)-L-seryl-[protein] + diphosphate</text>
        <dbReference type="Rhea" id="RHEA:58120"/>
        <dbReference type="Rhea" id="RHEA-COMP:9863"/>
        <dbReference type="Rhea" id="RHEA-COMP:15073"/>
        <dbReference type="ChEBI" id="CHEBI:29999"/>
        <dbReference type="ChEBI" id="CHEBI:30616"/>
        <dbReference type="ChEBI" id="CHEBI:33019"/>
        <dbReference type="ChEBI" id="CHEBI:142516"/>
        <dbReference type="EC" id="2.7.7.108"/>
    </reaction>
</comment>
<keyword evidence="7 8" id="KW-0460">Magnesium</keyword>
<dbReference type="EMBL" id="JAGISH010000002">
    <property type="protein sequence ID" value="MBP0481851.1"/>
    <property type="molecule type" value="Genomic_DNA"/>
</dbReference>
<keyword evidence="6 8" id="KW-0067">ATP-binding</keyword>
<keyword evidence="4 8" id="KW-0479">Metal-binding</keyword>
<evidence type="ECO:0000313" key="9">
    <source>
        <dbReference type="EMBL" id="MBP0481851.1"/>
    </source>
</evidence>
<proteinExistence type="inferred from homology"/>
<keyword evidence="2 8" id="KW-0808">Transferase</keyword>
<comment type="caution">
    <text evidence="9">The sequence shown here is derived from an EMBL/GenBank/DDBJ whole genome shotgun (WGS) entry which is preliminary data.</text>
</comment>
<gene>
    <name evidence="8" type="primary">ydiU</name>
    <name evidence="8" type="synonym">selO</name>
    <name evidence="9" type="ORF">J5474_05015</name>
</gene>
<dbReference type="GO" id="GO:0005524">
    <property type="term" value="F:ATP binding"/>
    <property type="evidence" value="ECO:0007669"/>
    <property type="project" value="UniProtKB-UniRule"/>
</dbReference>
<dbReference type="Proteomes" id="UP000675940">
    <property type="component" value="Unassembled WGS sequence"/>
</dbReference>
<feature type="binding site" evidence="8">
    <location>
        <position position="122"/>
    </location>
    <ligand>
        <name>ATP</name>
        <dbReference type="ChEBI" id="CHEBI:30616"/>
    </ligand>
</feature>
<dbReference type="InterPro" id="IPR003846">
    <property type="entry name" value="SelO"/>
</dbReference>
<comment type="catalytic activity">
    <reaction evidence="8">
        <text>L-histidyl-[protein] + UTP = N(tele)-(5'-uridylyl)-L-histidyl-[protein] + diphosphate</text>
        <dbReference type="Rhea" id="RHEA:83891"/>
        <dbReference type="Rhea" id="RHEA-COMP:9745"/>
        <dbReference type="Rhea" id="RHEA-COMP:20239"/>
        <dbReference type="ChEBI" id="CHEBI:29979"/>
        <dbReference type="ChEBI" id="CHEBI:33019"/>
        <dbReference type="ChEBI" id="CHEBI:46398"/>
        <dbReference type="ChEBI" id="CHEBI:233474"/>
    </reaction>
</comment>
<feature type="binding site" evidence="8">
    <location>
        <position position="109"/>
    </location>
    <ligand>
        <name>ATP</name>
        <dbReference type="ChEBI" id="CHEBI:30616"/>
    </ligand>
</feature>
<evidence type="ECO:0000256" key="4">
    <source>
        <dbReference type="ARBA" id="ARBA00022723"/>
    </source>
</evidence>
<accession>A0A940S070</accession>